<dbReference type="AlphaFoldDB" id="A0A6V8N4D3"/>
<feature type="transmembrane region" description="Helical" evidence="10">
    <location>
        <begin position="69"/>
        <end position="89"/>
    </location>
</feature>
<evidence type="ECO:0000256" key="2">
    <source>
        <dbReference type="ARBA" id="ARBA00009772"/>
    </source>
</evidence>
<evidence type="ECO:0000256" key="6">
    <source>
        <dbReference type="ARBA" id="ARBA00022989"/>
    </source>
</evidence>
<comment type="function">
    <text evidence="1 10">Role in flagellar biosynthesis.</text>
</comment>
<dbReference type="GO" id="GO:0005886">
    <property type="term" value="C:plasma membrane"/>
    <property type="evidence" value="ECO:0007669"/>
    <property type="project" value="UniProtKB-SubCell"/>
</dbReference>
<comment type="subcellular location">
    <subcellularLocation>
        <location evidence="10">Cell membrane</location>
        <topology evidence="10">Multi-pass membrane protein</topology>
    </subcellularLocation>
    <subcellularLocation>
        <location evidence="10">Bacterial flagellum basal body</location>
    </subcellularLocation>
</comment>
<sequence length="261" mass="27750">MFDALPLKALDDLIPFALVLARVAGLFAAIPLFGARIVPNRIKAPLIFAMALLLFPIVKPHLATLPSDIISLALLVILESLIGLTLGLLSQFVFAAVEFCGQQVGAQIGLSMATLFDPTTQNNVPTMAMFQGALATLIFLSLGVHHFFIRGIVESYQVIPVGAWHTSPELLKFLVDASTGVFVIALKLAAPVAVALLATSVALGIVARSFPAMNVFMVSMPLNIGIGFVILGISLPVFLRVLEVAFGAMTGQMRVLFKLLA</sequence>
<dbReference type="GO" id="GO:0009425">
    <property type="term" value="C:bacterial-type flagellum basal body"/>
    <property type="evidence" value="ECO:0007669"/>
    <property type="project" value="UniProtKB-SubCell"/>
</dbReference>
<dbReference type="PANTHER" id="PTHR30065">
    <property type="entry name" value="FLAGELLAR BIOSYNTHETIC PROTEIN FLIR"/>
    <property type="match status" value="1"/>
</dbReference>
<dbReference type="InterPro" id="IPR002010">
    <property type="entry name" value="T3SS_IM_R"/>
</dbReference>
<feature type="transmembrane region" description="Helical" evidence="10">
    <location>
        <begin position="128"/>
        <end position="149"/>
    </location>
</feature>
<keyword evidence="4 10" id="KW-1003">Cell membrane</keyword>
<evidence type="ECO:0000256" key="9">
    <source>
        <dbReference type="NCBIfam" id="TIGR01400"/>
    </source>
</evidence>
<protein>
    <recommendedName>
        <fullName evidence="3 9">Flagellar biosynthetic protein FliR</fullName>
    </recommendedName>
</protein>
<keyword evidence="8 10" id="KW-0975">Bacterial flagellum</keyword>
<evidence type="ECO:0000256" key="10">
    <source>
        <dbReference type="RuleBase" id="RU362071"/>
    </source>
</evidence>
<evidence type="ECO:0000313" key="11">
    <source>
        <dbReference type="EMBL" id="GFO67291.1"/>
    </source>
</evidence>
<comment type="similarity">
    <text evidence="2 10">Belongs to the FliR/MopE/SpaR family.</text>
</comment>
<keyword evidence="7 10" id="KW-0472">Membrane</keyword>
<evidence type="ECO:0000256" key="8">
    <source>
        <dbReference type="ARBA" id="ARBA00023143"/>
    </source>
</evidence>
<accession>A0A6V8N4D3</accession>
<dbReference type="Pfam" id="PF01311">
    <property type="entry name" value="Bac_export_1"/>
    <property type="match status" value="1"/>
</dbReference>
<evidence type="ECO:0000256" key="1">
    <source>
        <dbReference type="ARBA" id="ARBA00002578"/>
    </source>
</evidence>
<name>A0A6V8N4D3_9BACT</name>
<reference evidence="12" key="1">
    <citation type="submission" date="2020-06" db="EMBL/GenBank/DDBJ databases">
        <title>Draft genomic sequecing of Geomonas sp. Red745.</title>
        <authorList>
            <person name="Itoh H."/>
            <person name="Xu Z.X."/>
            <person name="Ushijima N."/>
            <person name="Masuda Y."/>
            <person name="Shiratori Y."/>
            <person name="Senoo K."/>
        </authorList>
    </citation>
    <scope>NUCLEOTIDE SEQUENCE [LARGE SCALE GENOMIC DNA]</scope>
    <source>
        <strain evidence="12">Red745</strain>
    </source>
</reference>
<dbReference type="InterPro" id="IPR006303">
    <property type="entry name" value="FliR"/>
</dbReference>
<dbReference type="EMBL" id="BLXZ01000002">
    <property type="protein sequence ID" value="GFO67291.1"/>
    <property type="molecule type" value="Genomic_DNA"/>
</dbReference>
<gene>
    <name evidence="11" type="primary">fliR</name>
    <name evidence="11" type="ORF">GMLC_08700</name>
</gene>
<dbReference type="GO" id="GO:0006605">
    <property type="term" value="P:protein targeting"/>
    <property type="evidence" value="ECO:0007669"/>
    <property type="project" value="UniProtKB-UniRule"/>
</dbReference>
<dbReference type="NCBIfam" id="TIGR01400">
    <property type="entry name" value="fliR"/>
    <property type="match status" value="1"/>
</dbReference>
<dbReference type="PRINTS" id="PR00953">
    <property type="entry name" value="TYPE3IMRPROT"/>
</dbReference>
<keyword evidence="6 10" id="KW-1133">Transmembrane helix</keyword>
<keyword evidence="11" id="KW-0282">Flagellum</keyword>
<evidence type="ECO:0000256" key="5">
    <source>
        <dbReference type="ARBA" id="ARBA00022692"/>
    </source>
</evidence>
<keyword evidence="11" id="KW-0966">Cell projection</keyword>
<keyword evidence="11" id="KW-0969">Cilium</keyword>
<comment type="caution">
    <text evidence="11">The sequence shown here is derived from an EMBL/GenBank/DDBJ whole genome shotgun (WGS) entry which is preliminary data.</text>
</comment>
<dbReference type="PANTHER" id="PTHR30065:SF8">
    <property type="entry name" value="FLAGELLAR BIOSYNTHETIC PROTEIN FLIR"/>
    <property type="match status" value="1"/>
</dbReference>
<dbReference type="RefSeq" id="WP_183359851.1">
    <property type="nucleotide sequence ID" value="NZ_BLXZ01000002.1"/>
</dbReference>
<keyword evidence="5 10" id="KW-0812">Transmembrane</keyword>
<keyword evidence="12" id="KW-1185">Reference proteome</keyword>
<organism evidence="11 12">
    <name type="scientific">Geomonas limicola</name>
    <dbReference type="NCBI Taxonomy" id="2740186"/>
    <lineage>
        <taxon>Bacteria</taxon>
        <taxon>Pseudomonadati</taxon>
        <taxon>Thermodesulfobacteriota</taxon>
        <taxon>Desulfuromonadia</taxon>
        <taxon>Geobacterales</taxon>
        <taxon>Geobacteraceae</taxon>
        <taxon>Geomonas</taxon>
    </lineage>
</organism>
<feature type="transmembrane region" description="Helical" evidence="10">
    <location>
        <begin position="13"/>
        <end position="34"/>
    </location>
</feature>
<evidence type="ECO:0000256" key="4">
    <source>
        <dbReference type="ARBA" id="ARBA00022475"/>
    </source>
</evidence>
<evidence type="ECO:0000313" key="12">
    <source>
        <dbReference type="Proteomes" id="UP000587586"/>
    </source>
</evidence>
<feature type="transmembrane region" description="Helical" evidence="10">
    <location>
        <begin position="46"/>
        <end position="63"/>
    </location>
</feature>
<evidence type="ECO:0000256" key="3">
    <source>
        <dbReference type="ARBA" id="ARBA00021717"/>
    </source>
</evidence>
<proteinExistence type="inferred from homology"/>
<feature type="transmembrane region" description="Helical" evidence="10">
    <location>
        <begin position="181"/>
        <end position="206"/>
    </location>
</feature>
<dbReference type="GO" id="GO:0044780">
    <property type="term" value="P:bacterial-type flagellum assembly"/>
    <property type="evidence" value="ECO:0007669"/>
    <property type="project" value="UniProtKB-UniRule"/>
</dbReference>
<evidence type="ECO:0000256" key="7">
    <source>
        <dbReference type="ARBA" id="ARBA00023136"/>
    </source>
</evidence>
<feature type="transmembrane region" description="Helical" evidence="10">
    <location>
        <begin position="226"/>
        <end position="249"/>
    </location>
</feature>
<dbReference type="Proteomes" id="UP000587586">
    <property type="component" value="Unassembled WGS sequence"/>
</dbReference>